<proteinExistence type="predicted"/>
<sequence length="83" mass="9069">MSPTDETALASRPSLIFRSHITKPISQRHPRTDEFMSIENLKSYGTFDSARPPLSSGFDADVPVRSTLGYPLISIPGHVASDP</sequence>
<accession>A0A066X4I6</accession>
<protein>
    <submittedName>
        <fullName evidence="1">Uncharacterized protein</fullName>
    </submittedName>
</protein>
<dbReference type="HOGENOM" id="CLU_2542485_0_0_1"/>
<evidence type="ECO:0000313" key="2">
    <source>
        <dbReference type="Proteomes" id="UP000027238"/>
    </source>
</evidence>
<name>A0A066X4I6_COLSU</name>
<dbReference type="Proteomes" id="UP000027238">
    <property type="component" value="Unassembled WGS sequence"/>
</dbReference>
<reference evidence="2" key="1">
    <citation type="journal article" date="2014" name="Genome Announc.">
        <title>Draft genome sequence of Colletotrichum sublineola, a destructive pathogen of cultivated sorghum.</title>
        <authorList>
            <person name="Baroncelli R."/>
            <person name="Sanz-Martin J.M."/>
            <person name="Rech G.E."/>
            <person name="Sukno S.A."/>
            <person name="Thon M.R."/>
        </authorList>
    </citation>
    <scope>NUCLEOTIDE SEQUENCE [LARGE SCALE GENOMIC DNA]</scope>
    <source>
        <strain evidence="2">TX430BB</strain>
    </source>
</reference>
<organism evidence="1 2">
    <name type="scientific">Colletotrichum sublineola</name>
    <name type="common">Sorghum anthracnose fungus</name>
    <dbReference type="NCBI Taxonomy" id="1173701"/>
    <lineage>
        <taxon>Eukaryota</taxon>
        <taxon>Fungi</taxon>
        <taxon>Dikarya</taxon>
        <taxon>Ascomycota</taxon>
        <taxon>Pezizomycotina</taxon>
        <taxon>Sordariomycetes</taxon>
        <taxon>Hypocreomycetidae</taxon>
        <taxon>Glomerellales</taxon>
        <taxon>Glomerellaceae</taxon>
        <taxon>Colletotrichum</taxon>
        <taxon>Colletotrichum graminicola species complex</taxon>
    </lineage>
</organism>
<gene>
    <name evidence="1" type="ORF">CSUB01_04976</name>
</gene>
<dbReference type="EMBL" id="JMSE01001491">
    <property type="protein sequence ID" value="KDN60641.1"/>
    <property type="molecule type" value="Genomic_DNA"/>
</dbReference>
<dbReference type="AlphaFoldDB" id="A0A066X4I6"/>
<comment type="caution">
    <text evidence="1">The sequence shown here is derived from an EMBL/GenBank/DDBJ whole genome shotgun (WGS) entry which is preliminary data.</text>
</comment>
<evidence type="ECO:0000313" key="1">
    <source>
        <dbReference type="EMBL" id="KDN60641.1"/>
    </source>
</evidence>
<keyword evidence="2" id="KW-1185">Reference proteome</keyword>